<keyword evidence="3" id="KW-0804">Transcription</keyword>
<dbReference type="InterPro" id="IPR006856">
    <property type="entry name" value="MATalpha_HMGbox"/>
</dbReference>
<dbReference type="GeneID" id="30178711"/>
<keyword evidence="7" id="KW-1185">Reference proteome</keyword>
<dbReference type="GO" id="GO:0008301">
    <property type="term" value="F:DNA binding, bending"/>
    <property type="evidence" value="ECO:0007669"/>
    <property type="project" value="InterPro"/>
</dbReference>
<name>A0A1E3NLR7_9ASCO</name>
<reference evidence="6 7" key="1">
    <citation type="journal article" date="2016" name="Proc. Natl. Acad. Sci. U.S.A.">
        <title>Comparative genomics of biotechnologically important yeasts.</title>
        <authorList>
            <person name="Riley R."/>
            <person name="Haridas S."/>
            <person name="Wolfe K.H."/>
            <person name="Lopes M.R."/>
            <person name="Hittinger C.T."/>
            <person name="Goeker M."/>
            <person name="Salamov A.A."/>
            <person name="Wisecaver J.H."/>
            <person name="Long T.M."/>
            <person name="Calvey C.H."/>
            <person name="Aerts A.L."/>
            <person name="Barry K.W."/>
            <person name="Choi C."/>
            <person name="Clum A."/>
            <person name="Coughlan A.Y."/>
            <person name="Deshpande S."/>
            <person name="Douglass A.P."/>
            <person name="Hanson S.J."/>
            <person name="Klenk H.-P."/>
            <person name="LaButti K.M."/>
            <person name="Lapidus A."/>
            <person name="Lindquist E.A."/>
            <person name="Lipzen A.M."/>
            <person name="Meier-Kolthoff J.P."/>
            <person name="Ohm R.A."/>
            <person name="Otillar R.P."/>
            <person name="Pangilinan J.L."/>
            <person name="Peng Y."/>
            <person name="Rokas A."/>
            <person name="Rosa C.A."/>
            <person name="Scheuner C."/>
            <person name="Sibirny A.A."/>
            <person name="Slot J.C."/>
            <person name="Stielow J.B."/>
            <person name="Sun H."/>
            <person name="Kurtzman C.P."/>
            <person name="Blackwell M."/>
            <person name="Grigoriev I.V."/>
            <person name="Jeffries T.W."/>
        </authorList>
    </citation>
    <scope>NUCLEOTIDE SEQUENCE [LARGE SCALE GENOMIC DNA]</scope>
    <source>
        <strain evidence="6 7">NRRL Y-2026</strain>
    </source>
</reference>
<evidence type="ECO:0000259" key="5">
    <source>
        <dbReference type="Pfam" id="PF04769"/>
    </source>
</evidence>
<dbReference type="AlphaFoldDB" id="A0A1E3NLR7"/>
<feature type="domain" description="Alpha box" evidence="5">
    <location>
        <begin position="71"/>
        <end position="155"/>
    </location>
</feature>
<dbReference type="GO" id="GO:0045895">
    <property type="term" value="P:positive regulation of mating-type specific transcription, DNA-templated"/>
    <property type="evidence" value="ECO:0007669"/>
    <property type="project" value="InterPro"/>
</dbReference>
<dbReference type="EMBL" id="KV454003">
    <property type="protein sequence ID" value="ODQ47006.1"/>
    <property type="molecule type" value="Genomic_DNA"/>
</dbReference>
<proteinExistence type="predicted"/>
<keyword evidence="2" id="KW-0238">DNA-binding</keyword>
<gene>
    <name evidence="6" type="ORF">PICMEDRAFT_184950</name>
</gene>
<evidence type="ECO:0000256" key="3">
    <source>
        <dbReference type="ARBA" id="ARBA00023163"/>
    </source>
</evidence>
<accession>A0A1E3NLR7</accession>
<sequence length="178" mass="20921">MTRSERKKKVECKRMRVNKQRPTNGTGKISKKTEIFIGKPTPTYHMPSSLKKFLDKYATNNLLNKNSVTNVRKKKELERKTIVNGFTAFRIYYSKFGKTYKDQENLSKELATFWKSDKSIQHTWHGYSEEYKASDTKLSFVKWFDTYKSAIKVQTPPEESLTQCTKISHLIVEDVYNL</sequence>
<evidence type="ECO:0000256" key="2">
    <source>
        <dbReference type="ARBA" id="ARBA00023125"/>
    </source>
</evidence>
<protein>
    <recommendedName>
        <fullName evidence="5">Alpha box domain-containing protein</fullName>
    </recommendedName>
</protein>
<keyword evidence="4" id="KW-0539">Nucleus</keyword>
<evidence type="ECO:0000256" key="4">
    <source>
        <dbReference type="ARBA" id="ARBA00023242"/>
    </source>
</evidence>
<evidence type="ECO:0000313" key="6">
    <source>
        <dbReference type="EMBL" id="ODQ47006.1"/>
    </source>
</evidence>
<organism evidence="6 7">
    <name type="scientific">Pichia membranifaciens NRRL Y-2026</name>
    <dbReference type="NCBI Taxonomy" id="763406"/>
    <lineage>
        <taxon>Eukaryota</taxon>
        <taxon>Fungi</taxon>
        <taxon>Dikarya</taxon>
        <taxon>Ascomycota</taxon>
        <taxon>Saccharomycotina</taxon>
        <taxon>Pichiomycetes</taxon>
        <taxon>Pichiales</taxon>
        <taxon>Pichiaceae</taxon>
        <taxon>Pichia</taxon>
    </lineage>
</organism>
<dbReference type="GO" id="GO:0005634">
    <property type="term" value="C:nucleus"/>
    <property type="evidence" value="ECO:0007669"/>
    <property type="project" value="InterPro"/>
</dbReference>
<dbReference type="Pfam" id="PF04769">
    <property type="entry name" value="MATalpha_HMGbox"/>
    <property type="match status" value="1"/>
</dbReference>
<dbReference type="OrthoDB" id="5398665at2759"/>
<dbReference type="Proteomes" id="UP000094455">
    <property type="component" value="Unassembled WGS sequence"/>
</dbReference>
<dbReference type="STRING" id="763406.A0A1E3NLR7"/>
<evidence type="ECO:0000256" key="1">
    <source>
        <dbReference type="ARBA" id="ARBA00023015"/>
    </source>
</evidence>
<evidence type="ECO:0000313" key="7">
    <source>
        <dbReference type="Proteomes" id="UP000094455"/>
    </source>
</evidence>
<dbReference type="RefSeq" id="XP_019018119.1">
    <property type="nucleotide sequence ID" value="XM_019162024.1"/>
</dbReference>
<keyword evidence="1" id="KW-0805">Transcription regulation</keyword>